<keyword evidence="1" id="KW-0812">Transmembrane</keyword>
<dbReference type="RefSeq" id="WP_310363848.1">
    <property type="nucleotide sequence ID" value="NZ_JAVDYB010000001.1"/>
</dbReference>
<evidence type="ECO:0000256" key="1">
    <source>
        <dbReference type="SAM" id="Phobius"/>
    </source>
</evidence>
<comment type="caution">
    <text evidence="2">The sequence shown here is derived from an EMBL/GenBank/DDBJ whole genome shotgun (WGS) entry which is preliminary data.</text>
</comment>
<protein>
    <submittedName>
        <fullName evidence="2">Uncharacterized protein</fullName>
    </submittedName>
</protein>
<sequence length="60" mass="5976">MLAYLLVALALSGGATWTVLDGPVAGSRRRNHLLGGVLLAAAAAVWIGGLIAVLAGALRP</sequence>
<dbReference type="AlphaFoldDB" id="A0AAE4C798"/>
<keyword evidence="3" id="KW-1185">Reference proteome</keyword>
<feature type="transmembrane region" description="Helical" evidence="1">
    <location>
        <begin position="37"/>
        <end position="58"/>
    </location>
</feature>
<dbReference type="EMBL" id="JAVDYB010000001">
    <property type="protein sequence ID" value="MDR7274316.1"/>
    <property type="molecule type" value="Genomic_DNA"/>
</dbReference>
<accession>A0AAE4C798</accession>
<organism evidence="2 3">
    <name type="scientific">Catenuloplanes atrovinosus</name>
    <dbReference type="NCBI Taxonomy" id="137266"/>
    <lineage>
        <taxon>Bacteria</taxon>
        <taxon>Bacillati</taxon>
        <taxon>Actinomycetota</taxon>
        <taxon>Actinomycetes</taxon>
        <taxon>Micromonosporales</taxon>
        <taxon>Micromonosporaceae</taxon>
        <taxon>Catenuloplanes</taxon>
    </lineage>
</organism>
<evidence type="ECO:0000313" key="3">
    <source>
        <dbReference type="Proteomes" id="UP001183643"/>
    </source>
</evidence>
<gene>
    <name evidence="2" type="ORF">J2S41_001094</name>
</gene>
<dbReference type="Proteomes" id="UP001183643">
    <property type="component" value="Unassembled WGS sequence"/>
</dbReference>
<keyword evidence="1" id="KW-1133">Transmembrane helix</keyword>
<evidence type="ECO:0000313" key="2">
    <source>
        <dbReference type="EMBL" id="MDR7274316.1"/>
    </source>
</evidence>
<keyword evidence="1" id="KW-0472">Membrane</keyword>
<reference evidence="2" key="1">
    <citation type="submission" date="2023-07" db="EMBL/GenBank/DDBJ databases">
        <title>Sequencing the genomes of 1000 actinobacteria strains.</title>
        <authorList>
            <person name="Klenk H.-P."/>
        </authorList>
    </citation>
    <scope>NUCLEOTIDE SEQUENCE</scope>
    <source>
        <strain evidence="2">DSM 44707</strain>
    </source>
</reference>
<name>A0AAE4C798_9ACTN</name>
<proteinExistence type="predicted"/>